<protein>
    <recommendedName>
        <fullName evidence="1">Cytokinin riboside 5'-monophosphate phosphoribohydrolase</fullName>
        <ecNumber evidence="1">3.2.2.n1</ecNumber>
    </recommendedName>
</protein>
<name>A0A1F5ZZS6_9BACT</name>
<evidence type="ECO:0000313" key="3">
    <source>
        <dbReference type="Proteomes" id="UP000176253"/>
    </source>
</evidence>
<dbReference type="GO" id="GO:0016787">
    <property type="term" value="F:hydrolase activity"/>
    <property type="evidence" value="ECO:0007669"/>
    <property type="project" value="UniProtKB-KW"/>
</dbReference>
<dbReference type="AlphaFoldDB" id="A0A1F5ZZS6"/>
<proteinExistence type="inferred from homology"/>
<dbReference type="InterPro" id="IPR031100">
    <property type="entry name" value="LOG_fam"/>
</dbReference>
<dbReference type="PANTHER" id="PTHR43393:SF3">
    <property type="entry name" value="LYSINE DECARBOXYLASE-LIKE PROTEIN"/>
    <property type="match status" value="1"/>
</dbReference>
<keyword evidence="1" id="KW-0203">Cytokinin biosynthesis</keyword>
<evidence type="ECO:0000313" key="2">
    <source>
        <dbReference type="EMBL" id="OGG17855.1"/>
    </source>
</evidence>
<reference evidence="2 3" key="1">
    <citation type="journal article" date="2016" name="Nat. Commun.">
        <title>Thousands of microbial genomes shed light on interconnected biogeochemical processes in an aquifer system.</title>
        <authorList>
            <person name="Anantharaman K."/>
            <person name="Brown C.T."/>
            <person name="Hug L.A."/>
            <person name="Sharon I."/>
            <person name="Castelle C.J."/>
            <person name="Probst A.J."/>
            <person name="Thomas B.C."/>
            <person name="Singh A."/>
            <person name="Wilkins M.J."/>
            <person name="Karaoz U."/>
            <person name="Brodie E.L."/>
            <person name="Williams K.H."/>
            <person name="Hubbard S.S."/>
            <person name="Banfield J.F."/>
        </authorList>
    </citation>
    <scope>NUCLEOTIDE SEQUENCE [LARGE SCALE GENOMIC DNA]</scope>
</reference>
<dbReference type="NCBIfam" id="TIGR00730">
    <property type="entry name" value="Rossman fold protein, TIGR00730 family"/>
    <property type="match status" value="1"/>
</dbReference>
<dbReference type="SUPFAM" id="SSF102405">
    <property type="entry name" value="MCP/YpsA-like"/>
    <property type="match status" value="1"/>
</dbReference>
<dbReference type="Proteomes" id="UP000176253">
    <property type="component" value="Unassembled WGS sequence"/>
</dbReference>
<dbReference type="GO" id="GO:0005829">
    <property type="term" value="C:cytosol"/>
    <property type="evidence" value="ECO:0007669"/>
    <property type="project" value="TreeGrafter"/>
</dbReference>
<dbReference type="PANTHER" id="PTHR43393">
    <property type="entry name" value="CYTOKININ RIBOSIDE 5'-MONOPHOSPHATE PHOSPHORIBOHYDROLASE"/>
    <property type="match status" value="1"/>
</dbReference>
<dbReference type="EC" id="3.2.2.n1" evidence="1"/>
<accession>A0A1F5ZZS6</accession>
<dbReference type="InterPro" id="IPR052341">
    <property type="entry name" value="LOG_family_nucleotidases"/>
</dbReference>
<organism evidence="2 3">
    <name type="scientific">Candidatus Gottesmanbacteria bacterium RIFCSPHIGHO2_02_FULL_39_14</name>
    <dbReference type="NCBI Taxonomy" id="1798383"/>
    <lineage>
        <taxon>Bacteria</taxon>
        <taxon>Candidatus Gottesmaniibacteriota</taxon>
    </lineage>
</organism>
<keyword evidence="1" id="KW-0378">Hydrolase</keyword>
<dbReference type="GO" id="GO:0009691">
    <property type="term" value="P:cytokinin biosynthetic process"/>
    <property type="evidence" value="ECO:0007669"/>
    <property type="project" value="UniProtKB-UniRule"/>
</dbReference>
<dbReference type="STRING" id="1798383.A3D78_06670"/>
<dbReference type="Gene3D" id="3.40.50.450">
    <property type="match status" value="1"/>
</dbReference>
<gene>
    <name evidence="2" type="ORF">A3D78_06670</name>
</gene>
<comment type="caution">
    <text evidence="2">The sequence shown here is derived from an EMBL/GenBank/DDBJ whole genome shotgun (WGS) entry which is preliminary data.</text>
</comment>
<dbReference type="EMBL" id="MFJM01000027">
    <property type="protein sequence ID" value="OGG17855.1"/>
    <property type="molecule type" value="Genomic_DNA"/>
</dbReference>
<comment type="similarity">
    <text evidence="1">Belongs to the LOG family.</text>
</comment>
<sequence length="182" mass="20411">MKKIVVFAGNDCLFEREKYYYSLALTTGRLLAENGFTVVSGGGPGLMNEVMRGAYQAGGKTIAVCLEVAGRKHTEFATEKYFYQSLPQRQGKLLSYADAFLSLPGGIGTLYEIAAVLALKRKKEINKDLPLILLSDYFQKFQNLLGFMREEGFINNDLLNYYQIALNSQKAVDLLKKYFSSI</sequence>
<dbReference type="InterPro" id="IPR005269">
    <property type="entry name" value="LOG"/>
</dbReference>
<dbReference type="Pfam" id="PF03641">
    <property type="entry name" value="Lysine_decarbox"/>
    <property type="match status" value="1"/>
</dbReference>
<evidence type="ECO:0000256" key="1">
    <source>
        <dbReference type="RuleBase" id="RU363015"/>
    </source>
</evidence>